<dbReference type="GO" id="GO:0042262">
    <property type="term" value="P:DNA protection"/>
    <property type="evidence" value="ECO:0007669"/>
    <property type="project" value="TreeGrafter"/>
</dbReference>
<dbReference type="RefSeq" id="WP_101767972.1">
    <property type="nucleotide sequence ID" value="NZ_BPPU01000002.1"/>
</dbReference>
<sequence>MLTTTISVETPSNEIKQLQQALAEFAHQRNWDQFHTPKNLAMALSGEVGEVGELLEIFQWLTPEQSQQLSPEKKQHASEEIADVMMYLLRLADKCDINVMQACQEKIQQNAEKYPISKCYGSAKKYNELN</sequence>
<dbReference type="PIRSF" id="PIRSF029826">
    <property type="entry name" value="UCP029826_pph"/>
    <property type="match status" value="1"/>
</dbReference>
<dbReference type="SUPFAM" id="SSF101386">
    <property type="entry name" value="all-alpha NTP pyrophosphatases"/>
    <property type="match status" value="1"/>
</dbReference>
<reference evidence="1 2" key="1">
    <citation type="journal article" date="2018" name="Syst. Appl. Microbiol.">
        <title>Photobacterium carnosum sp. nov., isolated from spoiled modified atmosphere packaged poultry meat.</title>
        <authorList>
            <person name="Hilgarth M."/>
            <person name="Fuertes S."/>
            <person name="Ehrmann M."/>
            <person name="Vogel R.F."/>
        </authorList>
    </citation>
    <scope>NUCLEOTIDE SEQUENCE [LARGE SCALE GENOMIC DNA]</scope>
    <source>
        <strain evidence="1 2">TMW 2.2021</strain>
    </source>
</reference>
<dbReference type="InterPro" id="IPR052555">
    <property type="entry name" value="dCTP_Pyrophosphatase"/>
</dbReference>
<dbReference type="Pfam" id="PF12643">
    <property type="entry name" value="MazG-like"/>
    <property type="match status" value="1"/>
</dbReference>
<dbReference type="EMBL" id="NPIB01000004">
    <property type="protein sequence ID" value="PLC58902.1"/>
    <property type="molecule type" value="Genomic_DNA"/>
</dbReference>
<accession>A0A2N4UV55</accession>
<keyword evidence="2" id="KW-1185">Reference proteome</keyword>
<name>A0A2N4UV55_9GAMM</name>
<proteinExistence type="predicted"/>
<gene>
    <name evidence="1" type="ORF">CIK00_05800</name>
</gene>
<dbReference type="GO" id="GO:0047840">
    <property type="term" value="F:dCTP diphosphatase activity"/>
    <property type="evidence" value="ECO:0007669"/>
    <property type="project" value="TreeGrafter"/>
</dbReference>
<dbReference type="Proteomes" id="UP000234420">
    <property type="component" value="Unassembled WGS sequence"/>
</dbReference>
<evidence type="ECO:0000313" key="1">
    <source>
        <dbReference type="EMBL" id="PLC58902.1"/>
    </source>
</evidence>
<dbReference type="InterPro" id="IPR025984">
    <property type="entry name" value="DCTPP"/>
</dbReference>
<dbReference type="Gene3D" id="1.10.287.1080">
    <property type="entry name" value="MazG-like"/>
    <property type="match status" value="1"/>
</dbReference>
<dbReference type="AlphaFoldDB" id="A0A2N4UV55"/>
<dbReference type="PANTHER" id="PTHR46523:SF1">
    <property type="entry name" value="DCTP PYROPHOSPHATASE 1"/>
    <property type="match status" value="1"/>
</dbReference>
<organism evidence="1 2">
    <name type="scientific">Photobacterium carnosum</name>
    <dbReference type="NCBI Taxonomy" id="2023717"/>
    <lineage>
        <taxon>Bacteria</taxon>
        <taxon>Pseudomonadati</taxon>
        <taxon>Pseudomonadota</taxon>
        <taxon>Gammaproteobacteria</taxon>
        <taxon>Vibrionales</taxon>
        <taxon>Vibrionaceae</taxon>
        <taxon>Photobacterium</taxon>
    </lineage>
</organism>
<dbReference type="CDD" id="cd11537">
    <property type="entry name" value="NTP-PPase_RS21-C6_like"/>
    <property type="match status" value="1"/>
</dbReference>
<evidence type="ECO:0000313" key="2">
    <source>
        <dbReference type="Proteomes" id="UP000234420"/>
    </source>
</evidence>
<dbReference type="GO" id="GO:0006253">
    <property type="term" value="P:dCTP catabolic process"/>
    <property type="evidence" value="ECO:0007669"/>
    <property type="project" value="TreeGrafter"/>
</dbReference>
<protein>
    <submittedName>
        <fullName evidence="1">Nucleotide pyrophosphohydrolase</fullName>
    </submittedName>
</protein>
<dbReference type="PANTHER" id="PTHR46523">
    <property type="entry name" value="DCTP PYROPHOSPHATASE 1"/>
    <property type="match status" value="1"/>
</dbReference>
<comment type="caution">
    <text evidence="1">The sequence shown here is derived from an EMBL/GenBank/DDBJ whole genome shotgun (WGS) entry which is preliminary data.</text>
</comment>
<keyword evidence="1" id="KW-0378">Hydrolase</keyword>
<dbReference type="GO" id="GO:0005829">
    <property type="term" value="C:cytosol"/>
    <property type="evidence" value="ECO:0007669"/>
    <property type="project" value="TreeGrafter"/>
</dbReference>